<accession>A0AAV9Q7T1</accession>
<protein>
    <submittedName>
        <fullName evidence="2">Uncharacterized protein</fullName>
    </submittedName>
</protein>
<evidence type="ECO:0000256" key="1">
    <source>
        <dbReference type="SAM" id="MobiDB-lite"/>
    </source>
</evidence>
<evidence type="ECO:0000313" key="2">
    <source>
        <dbReference type="EMBL" id="KAK5537662.1"/>
    </source>
</evidence>
<evidence type="ECO:0000313" key="3">
    <source>
        <dbReference type="Proteomes" id="UP001345827"/>
    </source>
</evidence>
<keyword evidence="3" id="KW-1185">Reference proteome</keyword>
<comment type="caution">
    <text evidence="2">The sequence shown here is derived from an EMBL/GenBank/DDBJ whole genome shotgun (WGS) entry which is preliminary data.</text>
</comment>
<feature type="region of interest" description="Disordered" evidence="1">
    <location>
        <begin position="219"/>
        <end position="263"/>
    </location>
</feature>
<reference evidence="2 3" key="1">
    <citation type="submission" date="2023-06" db="EMBL/GenBank/DDBJ databases">
        <title>Black Yeasts Isolated from many extreme environments.</title>
        <authorList>
            <person name="Coleine C."/>
            <person name="Stajich J.E."/>
            <person name="Selbmann L."/>
        </authorList>
    </citation>
    <scope>NUCLEOTIDE SEQUENCE [LARGE SCALE GENOMIC DNA]</scope>
    <source>
        <strain evidence="2 3">CCFEE 5887</strain>
    </source>
</reference>
<sequence>MAPPLGEEPLEASLASLKDTIQEGRKLIASSRDKFKEFDSVLQQDYLDQLDKTSAKILSTMAINLAEPFASNANKLVDDLTITITSLAESAATLDKHRASYTAALEELQEEKRQMSLTKTELLEKASLGELEVEKKRKEAQTSADNLERRFELLDTISKQLAEKEKEWLATRKSLEEQVEVLTTELDAAKATTASFQERLKAYEDQNQDAAWELKITNTKEEAERKSHEKDKQEFRQKLELVTKQHERHGADQERKASDLAKDLAQAQHDVGVEAGELKSLEDSYRSLRSKYYTFQDNLNQQVA</sequence>
<dbReference type="AlphaFoldDB" id="A0AAV9Q7T1"/>
<feature type="compositionally biased region" description="Basic and acidic residues" evidence="1">
    <location>
        <begin position="219"/>
        <end position="262"/>
    </location>
</feature>
<proteinExistence type="predicted"/>
<name>A0AAV9Q7T1_9PEZI</name>
<dbReference type="Proteomes" id="UP001345827">
    <property type="component" value="Unassembled WGS sequence"/>
</dbReference>
<gene>
    <name evidence="2" type="ORF">LTR25_004914</name>
</gene>
<dbReference type="EMBL" id="JAXLQG010000007">
    <property type="protein sequence ID" value="KAK5537662.1"/>
    <property type="molecule type" value="Genomic_DNA"/>
</dbReference>
<organism evidence="2 3">
    <name type="scientific">Vermiconidia calcicola</name>
    <dbReference type="NCBI Taxonomy" id="1690605"/>
    <lineage>
        <taxon>Eukaryota</taxon>
        <taxon>Fungi</taxon>
        <taxon>Dikarya</taxon>
        <taxon>Ascomycota</taxon>
        <taxon>Pezizomycotina</taxon>
        <taxon>Dothideomycetes</taxon>
        <taxon>Dothideomycetidae</taxon>
        <taxon>Mycosphaerellales</taxon>
        <taxon>Extremaceae</taxon>
        <taxon>Vermiconidia</taxon>
    </lineage>
</organism>